<dbReference type="InterPro" id="IPR025476">
    <property type="entry name" value="Helitron_helicase-like"/>
</dbReference>
<evidence type="ECO:0000259" key="1">
    <source>
        <dbReference type="Pfam" id="PF14214"/>
    </source>
</evidence>
<dbReference type="PANTHER" id="PTHR45786:SF74">
    <property type="entry name" value="ATP-DEPENDENT DNA HELICASE"/>
    <property type="match status" value="1"/>
</dbReference>
<dbReference type="AlphaFoldDB" id="A0A9N9ET27"/>
<evidence type="ECO:0000313" key="3">
    <source>
        <dbReference type="Proteomes" id="UP000789405"/>
    </source>
</evidence>
<evidence type="ECO:0000313" key="2">
    <source>
        <dbReference type="EMBL" id="CAG8693857.1"/>
    </source>
</evidence>
<reference evidence="2" key="1">
    <citation type="submission" date="2021-06" db="EMBL/GenBank/DDBJ databases">
        <authorList>
            <person name="Kallberg Y."/>
            <person name="Tangrot J."/>
            <person name="Rosling A."/>
        </authorList>
    </citation>
    <scope>NUCLEOTIDE SEQUENCE</scope>
    <source>
        <strain evidence="2">MA453B</strain>
    </source>
</reference>
<comment type="caution">
    <text evidence="2">The sequence shown here is derived from an EMBL/GenBank/DDBJ whole genome shotgun (WGS) entry which is preliminary data.</text>
</comment>
<dbReference type="Proteomes" id="UP000789405">
    <property type="component" value="Unassembled WGS sequence"/>
</dbReference>
<dbReference type="PANTHER" id="PTHR45786">
    <property type="entry name" value="DNA BINDING PROTEIN-LIKE"/>
    <property type="match status" value="1"/>
</dbReference>
<dbReference type="EMBL" id="CAJVPY010008294">
    <property type="protein sequence ID" value="CAG8693857.1"/>
    <property type="molecule type" value="Genomic_DNA"/>
</dbReference>
<feature type="non-terminal residue" evidence="2">
    <location>
        <position position="234"/>
    </location>
</feature>
<accession>A0A9N9ET27</accession>
<gene>
    <name evidence="2" type="ORF">DERYTH_LOCUS12549</name>
</gene>
<dbReference type="Pfam" id="PF14214">
    <property type="entry name" value="Helitron_like_N"/>
    <property type="match status" value="1"/>
</dbReference>
<keyword evidence="3" id="KW-1185">Reference proteome</keyword>
<sequence length="234" mass="26942">MDLNLFVDIYISAGNEDLQDPLYYILIHNKHGKDMRQYNAPSAKEVAAICFSDETIHVRDILIVRHDNELERISELYSAYDLLAYPLLFLRREYALKKKMAQIPKASKTSEAKARASDISNINFDTLLERESQSETGLTSVLESATIRSSSSMMSLDDENIDTDDKEYLETIFREFEKPDLFITVTYNPKWSEITSEHLPKQKSANRPNLETRVFKLKLDAIINDLVVNGVLRK</sequence>
<organism evidence="2 3">
    <name type="scientific">Dentiscutata erythropus</name>
    <dbReference type="NCBI Taxonomy" id="1348616"/>
    <lineage>
        <taxon>Eukaryota</taxon>
        <taxon>Fungi</taxon>
        <taxon>Fungi incertae sedis</taxon>
        <taxon>Mucoromycota</taxon>
        <taxon>Glomeromycotina</taxon>
        <taxon>Glomeromycetes</taxon>
        <taxon>Diversisporales</taxon>
        <taxon>Gigasporaceae</taxon>
        <taxon>Dentiscutata</taxon>
    </lineage>
</organism>
<proteinExistence type="predicted"/>
<name>A0A9N9ET27_9GLOM</name>
<dbReference type="OrthoDB" id="10051381at2759"/>
<feature type="domain" description="Helitron helicase-like" evidence="1">
    <location>
        <begin position="112"/>
        <end position="232"/>
    </location>
</feature>
<protein>
    <submittedName>
        <fullName evidence="2">10261_t:CDS:1</fullName>
    </submittedName>
</protein>